<evidence type="ECO:0000256" key="3">
    <source>
        <dbReference type="ARBA" id="ARBA00022475"/>
    </source>
</evidence>
<dbReference type="STRING" id="869212.Turpa_3167"/>
<dbReference type="AlphaFoldDB" id="I4B949"/>
<protein>
    <recommendedName>
        <fullName evidence="11">DUF350 domain-containing protein</fullName>
    </recommendedName>
</protein>
<evidence type="ECO:0000256" key="4">
    <source>
        <dbReference type="ARBA" id="ARBA00022692"/>
    </source>
</evidence>
<evidence type="ECO:0000256" key="1">
    <source>
        <dbReference type="ARBA" id="ARBA00004651"/>
    </source>
</evidence>
<evidence type="ECO:0000256" key="6">
    <source>
        <dbReference type="ARBA" id="ARBA00023136"/>
    </source>
</evidence>
<keyword evidence="6 7" id="KW-0472">Membrane</keyword>
<keyword evidence="4 7" id="KW-0812">Transmembrane</keyword>
<dbReference type="GO" id="GO:0005886">
    <property type="term" value="C:plasma membrane"/>
    <property type="evidence" value="ECO:0007669"/>
    <property type="project" value="UniProtKB-SubCell"/>
</dbReference>
<evidence type="ECO:0008006" key="11">
    <source>
        <dbReference type="Google" id="ProtNLM"/>
    </source>
</evidence>
<feature type="transmembrane region" description="Helical" evidence="7">
    <location>
        <begin position="76"/>
        <end position="95"/>
    </location>
</feature>
<keyword evidence="10" id="KW-1185">Reference proteome</keyword>
<comment type="subcellular location">
    <subcellularLocation>
        <location evidence="1">Cell membrane</location>
        <topology evidence="1">Multi-pass membrane protein</topology>
    </subcellularLocation>
</comment>
<dbReference type="Pfam" id="PF03994">
    <property type="entry name" value="DUF350"/>
    <property type="match status" value="1"/>
</dbReference>
<evidence type="ECO:0000256" key="2">
    <source>
        <dbReference type="ARBA" id="ARBA00005779"/>
    </source>
</evidence>
<dbReference type="InterPro" id="IPR007140">
    <property type="entry name" value="DUF350"/>
</dbReference>
<sequence length="96" mass="10451">MKKLMFYLLLAGAAFAQAAEPVRTKLPLLDLEHVLAVLVYSVIGIVVMVLSFAIIDWVHPRDIWGEIADKQNRAMAIVFGCMMLGIAIIIAAAIVG</sequence>
<proteinExistence type="inferred from homology"/>
<evidence type="ECO:0000256" key="8">
    <source>
        <dbReference type="SAM" id="SignalP"/>
    </source>
</evidence>
<name>I4B949_TURPD</name>
<organism evidence="9 10">
    <name type="scientific">Turneriella parva (strain ATCC BAA-1111 / DSM 21527 / NCTC 11395 / H)</name>
    <name type="common">Leptospira parva</name>
    <dbReference type="NCBI Taxonomy" id="869212"/>
    <lineage>
        <taxon>Bacteria</taxon>
        <taxon>Pseudomonadati</taxon>
        <taxon>Spirochaetota</taxon>
        <taxon>Spirochaetia</taxon>
        <taxon>Leptospirales</taxon>
        <taxon>Leptospiraceae</taxon>
        <taxon>Turneriella</taxon>
    </lineage>
</organism>
<dbReference type="Proteomes" id="UP000006048">
    <property type="component" value="Chromosome"/>
</dbReference>
<keyword evidence="8" id="KW-0732">Signal</keyword>
<reference evidence="9 10" key="1">
    <citation type="submission" date="2012-06" db="EMBL/GenBank/DDBJ databases">
        <title>The complete chromosome of genome of Turneriella parva DSM 21527.</title>
        <authorList>
            <consortium name="US DOE Joint Genome Institute (JGI-PGF)"/>
            <person name="Lucas S."/>
            <person name="Han J."/>
            <person name="Lapidus A."/>
            <person name="Bruce D."/>
            <person name="Goodwin L."/>
            <person name="Pitluck S."/>
            <person name="Peters L."/>
            <person name="Kyrpides N."/>
            <person name="Mavromatis K."/>
            <person name="Ivanova N."/>
            <person name="Mikhailova N."/>
            <person name="Chertkov O."/>
            <person name="Detter J.C."/>
            <person name="Tapia R."/>
            <person name="Han C."/>
            <person name="Land M."/>
            <person name="Hauser L."/>
            <person name="Markowitz V."/>
            <person name="Cheng J.-F."/>
            <person name="Hugenholtz P."/>
            <person name="Woyke T."/>
            <person name="Wu D."/>
            <person name="Gronow S."/>
            <person name="Wellnitz S."/>
            <person name="Brambilla E."/>
            <person name="Klenk H.-P."/>
            <person name="Eisen J.A."/>
        </authorList>
    </citation>
    <scope>NUCLEOTIDE SEQUENCE [LARGE SCALE GENOMIC DNA]</scope>
    <source>
        <strain evidence="10">ATCC BAA-1111 / DSM 21527 / NCTC 11395 / H</strain>
    </source>
</reference>
<dbReference type="EMBL" id="CP002959">
    <property type="protein sequence ID" value="AFM13806.1"/>
    <property type="molecule type" value="Genomic_DNA"/>
</dbReference>
<comment type="similarity">
    <text evidence="2">Belongs to the UPF0719 family.</text>
</comment>
<dbReference type="RefSeq" id="WP_014804306.1">
    <property type="nucleotide sequence ID" value="NC_018020.1"/>
</dbReference>
<dbReference type="KEGG" id="tpx:Turpa_3167"/>
<evidence type="ECO:0000256" key="7">
    <source>
        <dbReference type="SAM" id="Phobius"/>
    </source>
</evidence>
<evidence type="ECO:0000256" key="5">
    <source>
        <dbReference type="ARBA" id="ARBA00022989"/>
    </source>
</evidence>
<keyword evidence="5 7" id="KW-1133">Transmembrane helix</keyword>
<accession>I4B949</accession>
<dbReference type="HOGENOM" id="CLU_183870_1_0_12"/>
<evidence type="ECO:0000313" key="10">
    <source>
        <dbReference type="Proteomes" id="UP000006048"/>
    </source>
</evidence>
<keyword evidence="3" id="KW-1003">Cell membrane</keyword>
<feature type="transmembrane region" description="Helical" evidence="7">
    <location>
        <begin position="34"/>
        <end position="55"/>
    </location>
</feature>
<feature type="signal peptide" evidence="8">
    <location>
        <begin position="1"/>
        <end position="18"/>
    </location>
</feature>
<gene>
    <name evidence="9" type="ordered locus">Turpa_3167</name>
</gene>
<evidence type="ECO:0000313" key="9">
    <source>
        <dbReference type="EMBL" id="AFM13806.1"/>
    </source>
</evidence>
<feature type="chain" id="PRO_5003686637" description="DUF350 domain-containing protein" evidence="8">
    <location>
        <begin position="19"/>
        <end position="96"/>
    </location>
</feature>